<name>A0A4P2Q0I0_SORCE</name>
<sequence>MRALAESLWTEVLAWTVDLPAWLVRKALDLCAGDAPRRVALTSTLARLALDLRDLAGRDGTSAAFAERFEAMRKPQSRRWGFFDRWKREHAPRR</sequence>
<protein>
    <submittedName>
        <fullName evidence="1">Uncharacterized protein</fullName>
    </submittedName>
</protein>
<dbReference type="AlphaFoldDB" id="A0A4P2Q0I0"/>
<organism evidence="1 2">
    <name type="scientific">Sorangium cellulosum</name>
    <name type="common">Polyangium cellulosum</name>
    <dbReference type="NCBI Taxonomy" id="56"/>
    <lineage>
        <taxon>Bacteria</taxon>
        <taxon>Pseudomonadati</taxon>
        <taxon>Myxococcota</taxon>
        <taxon>Polyangia</taxon>
        <taxon>Polyangiales</taxon>
        <taxon>Polyangiaceae</taxon>
        <taxon>Sorangium</taxon>
    </lineage>
</organism>
<reference evidence="1 2" key="1">
    <citation type="submission" date="2015-09" db="EMBL/GenBank/DDBJ databases">
        <title>Sorangium comparison.</title>
        <authorList>
            <person name="Zaburannyi N."/>
            <person name="Bunk B."/>
            <person name="Overmann J."/>
            <person name="Mueller R."/>
        </authorList>
    </citation>
    <scope>NUCLEOTIDE SEQUENCE [LARGE SCALE GENOMIC DNA]</scope>
    <source>
        <strain evidence="1 2">So ceGT47</strain>
    </source>
</reference>
<dbReference type="Proteomes" id="UP000295781">
    <property type="component" value="Chromosome"/>
</dbReference>
<accession>A0A4P2Q0I0</accession>
<dbReference type="EMBL" id="CP012670">
    <property type="protein sequence ID" value="AUX22396.1"/>
    <property type="molecule type" value="Genomic_DNA"/>
</dbReference>
<evidence type="ECO:0000313" key="2">
    <source>
        <dbReference type="Proteomes" id="UP000295781"/>
    </source>
</evidence>
<evidence type="ECO:0000313" key="1">
    <source>
        <dbReference type="EMBL" id="AUX22396.1"/>
    </source>
</evidence>
<gene>
    <name evidence="1" type="ORF">SOCEGT47_028970</name>
</gene>
<proteinExistence type="predicted"/>